<evidence type="ECO:0000256" key="1">
    <source>
        <dbReference type="ARBA" id="ARBA00001971"/>
    </source>
</evidence>
<dbReference type="PANTHER" id="PTHR24300">
    <property type="entry name" value="CYTOCHROME P450 508A4-RELATED"/>
    <property type="match status" value="1"/>
</dbReference>
<feature type="compositionally biased region" description="Basic and acidic residues" evidence="12">
    <location>
        <begin position="243"/>
        <end position="252"/>
    </location>
</feature>
<dbReference type="InterPro" id="IPR001128">
    <property type="entry name" value="Cyt_P450"/>
</dbReference>
<evidence type="ECO:0000256" key="9">
    <source>
        <dbReference type="ARBA" id="ARBA00023004"/>
    </source>
</evidence>
<keyword evidence="8" id="KW-0560">Oxidoreductase</keyword>
<feature type="region of interest" description="Disordered" evidence="12">
    <location>
        <begin position="139"/>
        <end position="184"/>
    </location>
</feature>
<evidence type="ECO:0000256" key="8">
    <source>
        <dbReference type="ARBA" id="ARBA00023002"/>
    </source>
</evidence>
<dbReference type="Pfam" id="PF00067">
    <property type="entry name" value="p450"/>
    <property type="match status" value="2"/>
</dbReference>
<keyword evidence="7" id="KW-0492">Microsome</keyword>
<sequence length="260" mass="28750">MPYTDTVLHEIQRFADIMPLGVPHAVTQDTEFQGYHIPKQFSVPRCPSIRCLAHLPKLTAKKVPFGRGSRKRLFHGHCGTSNSRAATVLERHLFTTVFPLLHSVLHDPDQFQDPSYFQPERLLDAGGAFRRSPAFLPFSASQGPDLRTPHPLGGTPASSRRISLLRSPPPPSRLISAPPTPAGRRACPGEALTGAELFLYQRWLLQRFSPTSPLPSAALHLQPRDSGFGKQPPAFQLILQPLEHFRPKDSSHPDSPPPVA</sequence>
<feature type="region of interest" description="Disordered" evidence="12">
    <location>
        <begin position="241"/>
        <end position="260"/>
    </location>
</feature>
<evidence type="ECO:0000313" key="13">
    <source>
        <dbReference type="EMBL" id="VTJ54955.1"/>
    </source>
</evidence>
<dbReference type="GO" id="GO:0020037">
    <property type="term" value="F:heme binding"/>
    <property type="evidence" value="ECO:0007669"/>
    <property type="project" value="InterPro"/>
</dbReference>
<dbReference type="SUPFAM" id="SSF48264">
    <property type="entry name" value="Cytochrome P450"/>
    <property type="match status" value="1"/>
</dbReference>
<accession>A0A5E4ACX7</accession>
<dbReference type="GO" id="GO:0019373">
    <property type="term" value="P:epoxygenase P450 pathway"/>
    <property type="evidence" value="ECO:0007669"/>
    <property type="project" value="TreeGrafter"/>
</dbReference>
<comment type="subcellular location">
    <subcellularLocation>
        <location evidence="2">Microsome membrane</location>
    </subcellularLocation>
</comment>
<evidence type="ECO:0000256" key="5">
    <source>
        <dbReference type="ARBA" id="ARBA00022723"/>
    </source>
</evidence>
<evidence type="ECO:0000256" key="12">
    <source>
        <dbReference type="SAM" id="MobiDB-lite"/>
    </source>
</evidence>
<keyword evidence="9" id="KW-0408">Iron</keyword>
<dbReference type="AlphaFoldDB" id="A0A5E4ACX7"/>
<evidence type="ECO:0000256" key="6">
    <source>
        <dbReference type="ARBA" id="ARBA00022824"/>
    </source>
</evidence>
<keyword evidence="11" id="KW-0472">Membrane</keyword>
<gene>
    <name evidence="13" type="ORF">MONAX_5E034104</name>
</gene>
<keyword evidence="4" id="KW-0349">Heme</keyword>
<dbReference type="Gene3D" id="1.10.630.10">
    <property type="entry name" value="Cytochrome P450"/>
    <property type="match status" value="1"/>
</dbReference>
<dbReference type="InterPro" id="IPR002401">
    <property type="entry name" value="Cyt_P450_E_grp-I"/>
</dbReference>
<dbReference type="InterPro" id="IPR036396">
    <property type="entry name" value="Cyt_P450_sf"/>
</dbReference>
<dbReference type="EMBL" id="CABDUW010000043">
    <property type="protein sequence ID" value="VTJ54955.1"/>
    <property type="molecule type" value="Genomic_DNA"/>
</dbReference>
<evidence type="ECO:0000256" key="11">
    <source>
        <dbReference type="ARBA" id="ARBA00023136"/>
    </source>
</evidence>
<protein>
    <submittedName>
        <fullName evidence="13">Uncharacterized protein</fullName>
    </submittedName>
</protein>
<reference evidence="13" key="1">
    <citation type="submission" date="2019-04" db="EMBL/GenBank/DDBJ databases">
        <authorList>
            <person name="Alioto T."/>
            <person name="Alioto T."/>
        </authorList>
    </citation>
    <scope>NUCLEOTIDE SEQUENCE [LARGE SCALE GENOMIC DNA]</scope>
</reference>
<evidence type="ECO:0000256" key="2">
    <source>
        <dbReference type="ARBA" id="ARBA00004524"/>
    </source>
</evidence>
<dbReference type="GO" id="GO:0016712">
    <property type="term" value="F:oxidoreductase activity, acting on paired donors, with incorporation or reduction of molecular oxygen, reduced flavin or flavoprotein as one donor, and incorporation of one atom of oxygen"/>
    <property type="evidence" value="ECO:0007669"/>
    <property type="project" value="TreeGrafter"/>
</dbReference>
<organism evidence="13">
    <name type="scientific">Marmota monax</name>
    <name type="common">Woodchuck</name>
    <dbReference type="NCBI Taxonomy" id="9995"/>
    <lineage>
        <taxon>Eukaryota</taxon>
        <taxon>Metazoa</taxon>
        <taxon>Chordata</taxon>
        <taxon>Craniata</taxon>
        <taxon>Vertebrata</taxon>
        <taxon>Euteleostomi</taxon>
        <taxon>Mammalia</taxon>
        <taxon>Eutheria</taxon>
        <taxon>Euarchontoglires</taxon>
        <taxon>Glires</taxon>
        <taxon>Rodentia</taxon>
        <taxon>Sciuromorpha</taxon>
        <taxon>Sciuridae</taxon>
        <taxon>Xerinae</taxon>
        <taxon>Marmotini</taxon>
        <taxon>Marmota</taxon>
    </lineage>
</organism>
<dbReference type="PANTHER" id="PTHR24300:SF153">
    <property type="entry name" value="CYTOCHROME P450 2G1-LIKE-RELATED"/>
    <property type="match status" value="1"/>
</dbReference>
<keyword evidence="6" id="KW-0256">Endoplasmic reticulum</keyword>
<evidence type="ECO:0000256" key="3">
    <source>
        <dbReference type="ARBA" id="ARBA00010617"/>
    </source>
</evidence>
<evidence type="ECO:0000256" key="7">
    <source>
        <dbReference type="ARBA" id="ARBA00022848"/>
    </source>
</evidence>
<comment type="caution">
    <text evidence="13">The sequence shown here is derived from an EMBL/GenBank/DDBJ whole genome shotgun (WGS) entry which is preliminary data.</text>
</comment>
<dbReference type="GO" id="GO:0008392">
    <property type="term" value="F:arachidonate epoxygenase activity"/>
    <property type="evidence" value="ECO:0007669"/>
    <property type="project" value="TreeGrafter"/>
</dbReference>
<dbReference type="GO" id="GO:0006805">
    <property type="term" value="P:xenobiotic metabolic process"/>
    <property type="evidence" value="ECO:0007669"/>
    <property type="project" value="TreeGrafter"/>
</dbReference>
<name>A0A5E4ACX7_MARMO</name>
<feature type="compositionally biased region" description="Low complexity" evidence="12">
    <location>
        <begin position="156"/>
        <end position="166"/>
    </location>
</feature>
<proteinExistence type="inferred from homology"/>
<keyword evidence="10" id="KW-0503">Monooxygenase</keyword>
<evidence type="ECO:0000256" key="4">
    <source>
        <dbReference type="ARBA" id="ARBA00022617"/>
    </source>
</evidence>
<keyword evidence="5" id="KW-0479">Metal-binding</keyword>
<dbReference type="GO" id="GO:0005737">
    <property type="term" value="C:cytoplasm"/>
    <property type="evidence" value="ECO:0007669"/>
    <property type="project" value="TreeGrafter"/>
</dbReference>
<dbReference type="PRINTS" id="PR00463">
    <property type="entry name" value="EP450I"/>
</dbReference>
<evidence type="ECO:0000256" key="10">
    <source>
        <dbReference type="ARBA" id="ARBA00023033"/>
    </source>
</evidence>
<dbReference type="GO" id="GO:0005506">
    <property type="term" value="F:iron ion binding"/>
    <property type="evidence" value="ECO:0007669"/>
    <property type="project" value="InterPro"/>
</dbReference>
<comment type="cofactor">
    <cofactor evidence="1">
        <name>heme</name>
        <dbReference type="ChEBI" id="CHEBI:30413"/>
    </cofactor>
</comment>
<dbReference type="InterPro" id="IPR050182">
    <property type="entry name" value="Cytochrome_P450_fam2"/>
</dbReference>
<comment type="similarity">
    <text evidence="3">Belongs to the cytochrome P450 family.</text>
</comment>